<dbReference type="AlphaFoldDB" id="A0AAD9UPP3"/>
<dbReference type="InterPro" id="IPR023397">
    <property type="entry name" value="SAM-dep_MeTrfase_MraW_recog"/>
</dbReference>
<evidence type="ECO:0000313" key="7">
    <source>
        <dbReference type="Proteomes" id="UP001214638"/>
    </source>
</evidence>
<dbReference type="SUPFAM" id="SSF53335">
    <property type="entry name" value="S-adenosyl-L-methionine-dependent methyltransferases"/>
    <property type="match status" value="1"/>
</dbReference>
<proteinExistence type="inferred from homology"/>
<evidence type="ECO:0000256" key="1">
    <source>
        <dbReference type="ARBA" id="ARBA00010396"/>
    </source>
</evidence>
<keyword evidence="5" id="KW-0732">Signal</keyword>
<dbReference type="HAMAP" id="MF_01007">
    <property type="entry name" value="16SrRNA_methyltr_H"/>
    <property type="match status" value="1"/>
</dbReference>
<dbReference type="Gene3D" id="3.40.50.150">
    <property type="entry name" value="Vaccinia Virus protein VP39"/>
    <property type="match status" value="1"/>
</dbReference>
<keyword evidence="2 6" id="KW-0489">Methyltransferase</keyword>
<dbReference type="KEGG" id="bdw:94334392"/>
<dbReference type="InterPro" id="IPR002903">
    <property type="entry name" value="RsmH"/>
</dbReference>
<dbReference type="GO" id="GO:0070475">
    <property type="term" value="P:rRNA base methylation"/>
    <property type="evidence" value="ECO:0007669"/>
    <property type="project" value="TreeGrafter"/>
</dbReference>
<evidence type="ECO:0000256" key="2">
    <source>
        <dbReference type="ARBA" id="ARBA00022603"/>
    </source>
</evidence>
<protein>
    <submittedName>
        <fullName evidence="6">Bifunctional Ribosomal RNA small subunit methyltransferase H/S-adenosyl-L-methionine-dependent methyltransferase</fullName>
    </submittedName>
</protein>
<dbReference type="Proteomes" id="UP001214638">
    <property type="component" value="Unassembled WGS sequence"/>
</dbReference>
<evidence type="ECO:0000313" key="6">
    <source>
        <dbReference type="EMBL" id="KAK2197097.1"/>
    </source>
</evidence>
<dbReference type="Gene3D" id="1.10.150.170">
    <property type="entry name" value="Putative methyltransferase TM0872, insert domain"/>
    <property type="match status" value="1"/>
</dbReference>
<name>A0AAD9UPP3_9APIC</name>
<sequence length="373" mass="41862">MERGRFKWVIRLLLLAYVTTNRGINCSRTAYVALSKPISIVRTSRCKCAQDSNTSETESVDYIPHVPVLLKEAMDLLITNKQGTYLDVTLGYGGHSEEILKRTEPNGTIVGVDRDPEAIYHTENRLKSIVDPNRVSCAVGLFGDIENVLKSNQLPVSNYSGIIADLGMSTHQLECAKRGFSHTMDGVLDMRMSNPRYNPFEPMDASEYDASLQKSGTACNFINTANKQTLTNIFKEYGEETRAATIADHIIQARKSNGPIKTTGELREAIMSSLHGNYKSRMKILSKIFQAIRIHLNEELMQLEKFLILAPKLLKVNGRLVIISYHSLEDRIVKRAFGTMVQSNAVNNSPIGYKLITKKCTTPTFQEVRRNVK</sequence>
<feature type="signal peptide" evidence="5">
    <location>
        <begin position="1"/>
        <end position="23"/>
    </location>
</feature>
<comment type="similarity">
    <text evidence="1">Belongs to the methyltransferase superfamily. RsmH family.</text>
</comment>
<keyword evidence="4" id="KW-0949">S-adenosyl-L-methionine</keyword>
<evidence type="ECO:0000256" key="4">
    <source>
        <dbReference type="ARBA" id="ARBA00022691"/>
    </source>
</evidence>
<organism evidence="6 7">
    <name type="scientific">Babesia duncani</name>
    <dbReference type="NCBI Taxonomy" id="323732"/>
    <lineage>
        <taxon>Eukaryota</taxon>
        <taxon>Sar</taxon>
        <taxon>Alveolata</taxon>
        <taxon>Apicomplexa</taxon>
        <taxon>Aconoidasida</taxon>
        <taxon>Piroplasmida</taxon>
        <taxon>Babesiidae</taxon>
        <taxon>Babesia</taxon>
    </lineage>
</organism>
<dbReference type="PANTHER" id="PTHR11265">
    <property type="entry name" value="S-ADENOSYL-METHYLTRANSFERASE MRAW"/>
    <property type="match status" value="1"/>
</dbReference>
<evidence type="ECO:0000256" key="3">
    <source>
        <dbReference type="ARBA" id="ARBA00022679"/>
    </source>
</evidence>
<dbReference type="SUPFAM" id="SSF81799">
    <property type="entry name" value="Putative methyltransferase TM0872, insert domain"/>
    <property type="match status" value="1"/>
</dbReference>
<reference evidence="6" key="1">
    <citation type="journal article" date="2023" name="Nat. Microbiol.">
        <title>Babesia duncani multi-omics identifies virulence factors and drug targets.</title>
        <authorList>
            <person name="Singh P."/>
            <person name="Lonardi S."/>
            <person name="Liang Q."/>
            <person name="Vydyam P."/>
            <person name="Khabirova E."/>
            <person name="Fang T."/>
            <person name="Gihaz S."/>
            <person name="Thekkiniath J."/>
            <person name="Munshi M."/>
            <person name="Abel S."/>
            <person name="Ciampossin L."/>
            <person name="Batugedara G."/>
            <person name="Gupta M."/>
            <person name="Lu X.M."/>
            <person name="Lenz T."/>
            <person name="Chakravarty S."/>
            <person name="Cornillot E."/>
            <person name="Hu Y."/>
            <person name="Ma W."/>
            <person name="Gonzalez L.M."/>
            <person name="Sanchez S."/>
            <person name="Estrada K."/>
            <person name="Sanchez-Flores A."/>
            <person name="Montero E."/>
            <person name="Harb O.S."/>
            <person name="Le Roch K.G."/>
            <person name="Mamoun C.B."/>
        </authorList>
    </citation>
    <scope>NUCLEOTIDE SEQUENCE</scope>
    <source>
        <strain evidence="6">WA1</strain>
    </source>
</reference>
<keyword evidence="7" id="KW-1185">Reference proteome</keyword>
<feature type="chain" id="PRO_5042201247" evidence="5">
    <location>
        <begin position="24"/>
        <end position="373"/>
    </location>
</feature>
<dbReference type="RefSeq" id="XP_067803939.1">
    <property type="nucleotide sequence ID" value="XM_067945148.1"/>
</dbReference>
<gene>
    <name evidence="6" type="ORF">BdWA1_000094</name>
</gene>
<dbReference type="EMBL" id="JALLKP010000001">
    <property type="protein sequence ID" value="KAK2197097.1"/>
    <property type="molecule type" value="Genomic_DNA"/>
</dbReference>
<evidence type="ECO:0000256" key="5">
    <source>
        <dbReference type="SAM" id="SignalP"/>
    </source>
</evidence>
<keyword evidence="3" id="KW-0808">Transferase</keyword>
<dbReference type="Pfam" id="PF01795">
    <property type="entry name" value="Methyltransf_5"/>
    <property type="match status" value="1"/>
</dbReference>
<accession>A0AAD9UPP3</accession>
<dbReference type="PANTHER" id="PTHR11265:SF0">
    <property type="entry name" value="12S RRNA N4-METHYLCYTIDINE METHYLTRANSFERASE"/>
    <property type="match status" value="1"/>
</dbReference>
<dbReference type="NCBIfam" id="TIGR00006">
    <property type="entry name" value="16S rRNA (cytosine(1402)-N(4))-methyltransferase RsmH"/>
    <property type="match status" value="1"/>
</dbReference>
<dbReference type="InterPro" id="IPR029063">
    <property type="entry name" value="SAM-dependent_MTases_sf"/>
</dbReference>
<comment type="caution">
    <text evidence="6">The sequence shown here is derived from an EMBL/GenBank/DDBJ whole genome shotgun (WGS) entry which is preliminary data.</text>
</comment>
<dbReference type="GO" id="GO:0071424">
    <property type="term" value="F:rRNA (cytosine-N4-)-methyltransferase activity"/>
    <property type="evidence" value="ECO:0007669"/>
    <property type="project" value="TreeGrafter"/>
</dbReference>
<dbReference type="GeneID" id="94334392"/>